<evidence type="ECO:0000256" key="5">
    <source>
        <dbReference type="ARBA" id="ARBA00022729"/>
    </source>
</evidence>
<keyword evidence="7 11" id="KW-0798">TonB box</keyword>
<dbReference type="InterPro" id="IPR036942">
    <property type="entry name" value="Beta-barrel_TonB_sf"/>
</dbReference>
<dbReference type="Pfam" id="PF07715">
    <property type="entry name" value="Plug"/>
    <property type="match status" value="1"/>
</dbReference>
<dbReference type="STRING" id="1088721.JI59_12945"/>
<evidence type="ECO:0000256" key="3">
    <source>
        <dbReference type="ARBA" id="ARBA00022452"/>
    </source>
</evidence>
<evidence type="ECO:0000256" key="12">
    <source>
        <dbReference type="SAM" id="SignalP"/>
    </source>
</evidence>
<dbReference type="GO" id="GO:0044718">
    <property type="term" value="P:siderophore transmembrane transport"/>
    <property type="evidence" value="ECO:0007669"/>
    <property type="project" value="TreeGrafter"/>
</dbReference>
<keyword evidence="9 10" id="KW-0998">Cell outer membrane</keyword>
<feature type="signal peptide" evidence="12">
    <location>
        <begin position="1"/>
        <end position="31"/>
    </location>
</feature>
<organism evidence="15 16">
    <name type="scientific">Novosphingobium pentaromativorans US6-1</name>
    <dbReference type="NCBI Taxonomy" id="1088721"/>
    <lineage>
        <taxon>Bacteria</taxon>
        <taxon>Pseudomonadati</taxon>
        <taxon>Pseudomonadota</taxon>
        <taxon>Alphaproteobacteria</taxon>
        <taxon>Sphingomonadales</taxon>
        <taxon>Sphingomonadaceae</taxon>
        <taxon>Novosphingobium</taxon>
    </lineage>
</organism>
<keyword evidence="15" id="KW-0675">Receptor</keyword>
<reference evidence="15 16" key="1">
    <citation type="journal article" date="2012" name="J. Bacteriol.">
        <title>Genome sequence of benzo(a)pyrene-degrading bacterium Novosphingobium pentaromativorans US6-1.</title>
        <authorList>
            <person name="Luo Y.R."/>
            <person name="Kang S.G."/>
            <person name="Kim S.J."/>
            <person name="Kim M.R."/>
            <person name="Li N."/>
            <person name="Lee J.H."/>
            <person name="Kwon K.K."/>
        </authorList>
    </citation>
    <scope>NUCLEOTIDE SEQUENCE [LARGE SCALE GENOMIC DNA]</scope>
    <source>
        <strain evidence="15 16">US6-1</strain>
    </source>
</reference>
<evidence type="ECO:0000256" key="4">
    <source>
        <dbReference type="ARBA" id="ARBA00022692"/>
    </source>
</evidence>
<dbReference type="Proteomes" id="UP000004030">
    <property type="component" value="Unassembled WGS sequence"/>
</dbReference>
<accession>G6EAP2</accession>
<evidence type="ECO:0000313" key="16">
    <source>
        <dbReference type="Proteomes" id="UP000004030"/>
    </source>
</evidence>
<feature type="domain" description="TonB-dependent receptor-like beta-barrel" evidence="13">
    <location>
        <begin position="344"/>
        <end position="750"/>
    </location>
</feature>
<protein>
    <submittedName>
        <fullName evidence="15">TonB-dependent receptor</fullName>
    </submittedName>
</protein>
<evidence type="ECO:0000256" key="7">
    <source>
        <dbReference type="ARBA" id="ARBA00023077"/>
    </source>
</evidence>
<evidence type="ECO:0000256" key="8">
    <source>
        <dbReference type="ARBA" id="ARBA00023136"/>
    </source>
</evidence>
<feature type="domain" description="TonB-dependent receptor plug" evidence="14">
    <location>
        <begin position="62"/>
        <end position="164"/>
    </location>
</feature>
<dbReference type="InterPro" id="IPR039426">
    <property type="entry name" value="TonB-dep_rcpt-like"/>
</dbReference>
<comment type="similarity">
    <text evidence="10 11">Belongs to the TonB-dependent receptor family.</text>
</comment>
<gene>
    <name evidence="15" type="ORF">NSU_1440</name>
</gene>
<evidence type="ECO:0000256" key="6">
    <source>
        <dbReference type="ARBA" id="ARBA00023065"/>
    </source>
</evidence>
<dbReference type="InterPro" id="IPR037066">
    <property type="entry name" value="Plug_dom_sf"/>
</dbReference>
<evidence type="ECO:0000259" key="13">
    <source>
        <dbReference type="Pfam" id="PF00593"/>
    </source>
</evidence>
<dbReference type="InterPro" id="IPR012910">
    <property type="entry name" value="Plug_dom"/>
</dbReference>
<dbReference type="PATRIC" id="fig|1088721.3.peg.1422"/>
<dbReference type="InterPro" id="IPR000531">
    <property type="entry name" value="Beta-barrel_TonB"/>
</dbReference>
<dbReference type="EMBL" id="AGFM01000017">
    <property type="protein sequence ID" value="EHJ61679.1"/>
    <property type="molecule type" value="Genomic_DNA"/>
</dbReference>
<keyword evidence="3 10" id="KW-1134">Transmembrane beta strand</keyword>
<dbReference type="AlphaFoldDB" id="G6EAP2"/>
<evidence type="ECO:0000256" key="10">
    <source>
        <dbReference type="PROSITE-ProRule" id="PRU01360"/>
    </source>
</evidence>
<dbReference type="SUPFAM" id="SSF56935">
    <property type="entry name" value="Porins"/>
    <property type="match status" value="1"/>
</dbReference>
<keyword evidence="6" id="KW-0406">Ion transport</keyword>
<name>G6EAP2_9SPHN</name>
<proteinExistence type="inferred from homology"/>
<dbReference type="Gene3D" id="2.170.130.10">
    <property type="entry name" value="TonB-dependent receptor, plug domain"/>
    <property type="match status" value="1"/>
</dbReference>
<dbReference type="GO" id="GO:0009279">
    <property type="term" value="C:cell outer membrane"/>
    <property type="evidence" value="ECO:0007669"/>
    <property type="project" value="UniProtKB-SubCell"/>
</dbReference>
<dbReference type="Gene3D" id="2.40.170.20">
    <property type="entry name" value="TonB-dependent receptor, beta-barrel domain"/>
    <property type="match status" value="1"/>
</dbReference>
<dbReference type="Pfam" id="PF00593">
    <property type="entry name" value="TonB_dep_Rec_b-barrel"/>
    <property type="match status" value="1"/>
</dbReference>
<feature type="chain" id="PRO_5003487892" evidence="12">
    <location>
        <begin position="32"/>
        <end position="774"/>
    </location>
</feature>
<evidence type="ECO:0000256" key="9">
    <source>
        <dbReference type="ARBA" id="ARBA00023237"/>
    </source>
</evidence>
<dbReference type="PANTHER" id="PTHR30069:SF53">
    <property type="entry name" value="COLICIN I RECEPTOR-RELATED"/>
    <property type="match status" value="1"/>
</dbReference>
<comment type="subcellular location">
    <subcellularLocation>
        <location evidence="1 10">Cell outer membrane</location>
        <topology evidence="1 10">Multi-pass membrane protein</topology>
    </subcellularLocation>
</comment>
<evidence type="ECO:0000259" key="14">
    <source>
        <dbReference type="Pfam" id="PF07715"/>
    </source>
</evidence>
<evidence type="ECO:0000256" key="2">
    <source>
        <dbReference type="ARBA" id="ARBA00022448"/>
    </source>
</evidence>
<dbReference type="PANTHER" id="PTHR30069">
    <property type="entry name" value="TONB-DEPENDENT OUTER MEMBRANE RECEPTOR"/>
    <property type="match status" value="1"/>
</dbReference>
<keyword evidence="2 10" id="KW-0813">Transport</keyword>
<evidence type="ECO:0000313" key="15">
    <source>
        <dbReference type="EMBL" id="EHJ61679.1"/>
    </source>
</evidence>
<keyword evidence="8 10" id="KW-0472">Membrane</keyword>
<evidence type="ECO:0000256" key="11">
    <source>
        <dbReference type="RuleBase" id="RU003357"/>
    </source>
</evidence>
<keyword evidence="4 10" id="KW-0812">Transmembrane</keyword>
<keyword evidence="5 12" id="KW-0732">Signal</keyword>
<keyword evidence="16" id="KW-1185">Reference proteome</keyword>
<evidence type="ECO:0000256" key="1">
    <source>
        <dbReference type="ARBA" id="ARBA00004571"/>
    </source>
</evidence>
<dbReference type="GO" id="GO:0015344">
    <property type="term" value="F:siderophore uptake transmembrane transporter activity"/>
    <property type="evidence" value="ECO:0007669"/>
    <property type="project" value="TreeGrafter"/>
</dbReference>
<dbReference type="PROSITE" id="PS52016">
    <property type="entry name" value="TONB_DEPENDENT_REC_3"/>
    <property type="match status" value="1"/>
</dbReference>
<dbReference type="eggNOG" id="COG4206">
    <property type="taxonomic scope" value="Bacteria"/>
</dbReference>
<comment type="caution">
    <text evidence="15">The sequence shown here is derived from an EMBL/GenBank/DDBJ whole genome shotgun (WGS) entry which is preliminary data.</text>
</comment>
<sequence>MRAIQVIPSMTKTMLALGAAPLALLPLAAHADEAAADANTILVVGQHESAISIEPRGLSVSLGEEQFAGINAQNVEDLMKYAPDFFVRKRYAGDSNGVPGFRGTHSTQSARTLVMVDGFTVSNFLGNSFGFAPKWGIVGPGEVAQFDIVYGPYSARYAGNSMGGLVNITTRSPQKTEAFATVQGLAQHYDQFGTRDTYRGYSAEAGFGFRQEDGPWSLRVSGRHFRNDGHPQMFYGLAESESTMPATAVTGAVIDPRQGQAYAPGSPAKPIFAAQSPAAITQDQAKLRLGYDGASGVTGEFLLAYWHNLDSQTAPDCYLRDAAGNVVCEGLVSLGGKTYDASGARWSRSIRDELLAGLKLAAPLSDRVTVQANVSSYQILRSDGFTSGSYAAGEVNGPGTLARQGPTYWWTGDLSFNARLAGFELAAGSSANLYRTDATNYALDSWRRDGGKDFSSRTFGKTRVLAGWAELRVPLEAVTLTLGARYEDWRAFDGGLTRLGSDALAGQQVTGRYDSRHADGFQPKAAFEWAIDARTTLQLSLARATRFPTVGELFQGSLNGDGSFNEDSFDPGLKPERSSDANLVLAHDFGPVKLTGSAFWQRVEDTIFSFTGFNQNGVTTSSYKNIDVTRQYGFEAIAEARDVIVPGLDIDANAAFIDSITVRNDAAPAAEGVQFPRIPRWRINANLRYRVTGPVMVSVGMRYASRPNTDLLGEQRGDTYGYTSELFALDARINWNVTERLRVSAGVDNITNDRAWVYHPYPQRSFLIEAGWTL</sequence>